<feature type="compositionally biased region" description="Polar residues" evidence="1">
    <location>
        <begin position="111"/>
        <end position="125"/>
    </location>
</feature>
<feature type="compositionally biased region" description="Polar residues" evidence="1">
    <location>
        <begin position="207"/>
        <end position="219"/>
    </location>
</feature>
<organism evidence="2 3">
    <name type="scientific">Daphnia magna</name>
    <dbReference type="NCBI Taxonomy" id="35525"/>
    <lineage>
        <taxon>Eukaryota</taxon>
        <taxon>Metazoa</taxon>
        <taxon>Ecdysozoa</taxon>
        <taxon>Arthropoda</taxon>
        <taxon>Crustacea</taxon>
        <taxon>Branchiopoda</taxon>
        <taxon>Diplostraca</taxon>
        <taxon>Cladocera</taxon>
        <taxon>Anomopoda</taxon>
        <taxon>Daphniidae</taxon>
        <taxon>Daphnia</taxon>
    </lineage>
</organism>
<feature type="region of interest" description="Disordered" evidence="1">
    <location>
        <begin position="111"/>
        <end position="135"/>
    </location>
</feature>
<evidence type="ECO:0000313" key="3">
    <source>
        <dbReference type="Proteomes" id="UP001234178"/>
    </source>
</evidence>
<feature type="region of interest" description="Disordered" evidence="1">
    <location>
        <begin position="203"/>
        <end position="241"/>
    </location>
</feature>
<dbReference type="PANTHER" id="PTHR33244">
    <property type="entry name" value="INTEGRASE CATALYTIC DOMAIN-CONTAINING PROTEIN-RELATED"/>
    <property type="match status" value="1"/>
</dbReference>
<keyword evidence="3" id="KW-1185">Reference proteome</keyword>
<name>A0ABR0AIH2_9CRUS</name>
<dbReference type="Proteomes" id="UP001234178">
    <property type="component" value="Unassembled WGS sequence"/>
</dbReference>
<proteinExistence type="predicted"/>
<gene>
    <name evidence="2" type="ORF">OUZ56_010414</name>
</gene>
<sequence>MFADGRSLWETLTAIRSTPISSELPSPAVLLQGRNLRGSLPFLQSRLAPQFVPAKYPLVELIEGQRVRAFVSGSWLPGAVEIVCSELDSYVIRLEDGRAFRRTRRDINIDNSPSSGFCVGQQSSRDPLPSSAARGYRPASASSLLPALSWRPPVPRTRALNSQIAQSFSVAVSQQSTVPPLPPVVVSSSSVLAITAGSHAAPAMAGQPSSAHSHHSVSTPLAVVPPHPGSTRSGRPYLKPC</sequence>
<dbReference type="PANTHER" id="PTHR33244:SF3">
    <property type="entry name" value="PEPTIDASE A2 DOMAIN-CONTAINING PROTEIN"/>
    <property type="match status" value="1"/>
</dbReference>
<dbReference type="EMBL" id="JAOYFB010000037">
    <property type="protein sequence ID" value="KAK4024922.1"/>
    <property type="molecule type" value="Genomic_DNA"/>
</dbReference>
<evidence type="ECO:0008006" key="4">
    <source>
        <dbReference type="Google" id="ProtNLM"/>
    </source>
</evidence>
<comment type="caution">
    <text evidence="2">The sequence shown here is derived from an EMBL/GenBank/DDBJ whole genome shotgun (WGS) entry which is preliminary data.</text>
</comment>
<reference evidence="2 3" key="1">
    <citation type="journal article" date="2023" name="Nucleic Acids Res.">
        <title>The hologenome of Daphnia magna reveals possible DNA methylation and microbiome-mediated evolution of the host genome.</title>
        <authorList>
            <person name="Chaturvedi A."/>
            <person name="Li X."/>
            <person name="Dhandapani V."/>
            <person name="Marshall H."/>
            <person name="Kissane S."/>
            <person name="Cuenca-Cambronero M."/>
            <person name="Asole G."/>
            <person name="Calvet F."/>
            <person name="Ruiz-Romero M."/>
            <person name="Marangio P."/>
            <person name="Guigo R."/>
            <person name="Rago D."/>
            <person name="Mirbahai L."/>
            <person name="Eastwood N."/>
            <person name="Colbourne J.K."/>
            <person name="Zhou J."/>
            <person name="Mallon E."/>
            <person name="Orsini L."/>
        </authorList>
    </citation>
    <scope>NUCLEOTIDE SEQUENCE [LARGE SCALE GENOMIC DNA]</scope>
    <source>
        <strain evidence="2">LRV0_1</strain>
    </source>
</reference>
<protein>
    <recommendedName>
        <fullName evidence="4">Tudor domain-containing protein</fullName>
    </recommendedName>
</protein>
<evidence type="ECO:0000256" key="1">
    <source>
        <dbReference type="SAM" id="MobiDB-lite"/>
    </source>
</evidence>
<accession>A0ABR0AIH2</accession>
<evidence type="ECO:0000313" key="2">
    <source>
        <dbReference type="EMBL" id="KAK4024922.1"/>
    </source>
</evidence>